<organism evidence="2 3">
    <name type="scientific">Panicum virgatum</name>
    <name type="common">Blackwell switchgrass</name>
    <dbReference type="NCBI Taxonomy" id="38727"/>
    <lineage>
        <taxon>Eukaryota</taxon>
        <taxon>Viridiplantae</taxon>
        <taxon>Streptophyta</taxon>
        <taxon>Embryophyta</taxon>
        <taxon>Tracheophyta</taxon>
        <taxon>Spermatophyta</taxon>
        <taxon>Magnoliopsida</taxon>
        <taxon>Liliopsida</taxon>
        <taxon>Poales</taxon>
        <taxon>Poaceae</taxon>
        <taxon>PACMAD clade</taxon>
        <taxon>Panicoideae</taxon>
        <taxon>Panicodae</taxon>
        <taxon>Paniceae</taxon>
        <taxon>Panicinae</taxon>
        <taxon>Panicum</taxon>
        <taxon>Panicum sect. Hiantes</taxon>
    </lineage>
</organism>
<accession>A0A8T0XBX9</accession>
<dbReference type="Proteomes" id="UP000823388">
    <property type="component" value="Chromosome 1N"/>
</dbReference>
<evidence type="ECO:0000313" key="2">
    <source>
        <dbReference type="EMBL" id="KAG2654813.1"/>
    </source>
</evidence>
<protein>
    <recommendedName>
        <fullName evidence="4">Secreted protein</fullName>
    </recommendedName>
</protein>
<sequence>MVGLLMLFPLPALLRLLDLCVFMPAIIQALFCGCHCLQIPFDVPICREGTRLQLLLLTLAPCEIQHGTMFLQWRNEISTL</sequence>
<dbReference type="AlphaFoldDB" id="A0A8T0XBX9"/>
<proteinExistence type="predicted"/>
<comment type="caution">
    <text evidence="2">The sequence shown here is derived from an EMBL/GenBank/DDBJ whole genome shotgun (WGS) entry which is preliminary data.</text>
</comment>
<dbReference type="EMBL" id="CM029038">
    <property type="protein sequence ID" value="KAG2654813.1"/>
    <property type="molecule type" value="Genomic_DNA"/>
</dbReference>
<keyword evidence="1" id="KW-0732">Signal</keyword>
<evidence type="ECO:0000256" key="1">
    <source>
        <dbReference type="SAM" id="SignalP"/>
    </source>
</evidence>
<gene>
    <name evidence="2" type="ORF">PVAP13_1NG498738</name>
</gene>
<evidence type="ECO:0000313" key="3">
    <source>
        <dbReference type="Proteomes" id="UP000823388"/>
    </source>
</evidence>
<feature type="chain" id="PRO_5035893180" description="Secreted protein" evidence="1">
    <location>
        <begin position="30"/>
        <end position="80"/>
    </location>
</feature>
<feature type="signal peptide" evidence="1">
    <location>
        <begin position="1"/>
        <end position="29"/>
    </location>
</feature>
<reference evidence="2 3" key="1">
    <citation type="submission" date="2020-05" db="EMBL/GenBank/DDBJ databases">
        <title>WGS assembly of Panicum virgatum.</title>
        <authorList>
            <person name="Lovell J.T."/>
            <person name="Jenkins J."/>
            <person name="Shu S."/>
            <person name="Juenger T.E."/>
            <person name="Schmutz J."/>
        </authorList>
    </citation>
    <scope>NUCLEOTIDE SEQUENCE [LARGE SCALE GENOMIC DNA]</scope>
    <source>
        <strain evidence="3">cv. AP13</strain>
    </source>
</reference>
<keyword evidence="3" id="KW-1185">Reference proteome</keyword>
<evidence type="ECO:0008006" key="4">
    <source>
        <dbReference type="Google" id="ProtNLM"/>
    </source>
</evidence>
<name>A0A8T0XBX9_PANVG</name>